<evidence type="ECO:0000313" key="4">
    <source>
        <dbReference type="Proteomes" id="UP001501343"/>
    </source>
</evidence>
<sequence>MRVRTRARIAAAASAVVALVVALAACSVSPQTEVTLPPQVDRAFPDDVTAQFDDAVANAMAATGASGAIVGVWAPWSGAWTAGVGTQYPGSSDAVTTDMSFRVGQLTRPMTCDVLYAVAAEGRVNLDDPVPMYVSGVADLTDVTLGDLCDGTSGIGSYSGQLRPLWIANPSRVWNPRELASFGLGADRTTEPGEGFRDSDAGYVLLGLALERATGKTASALIQQYVAAPLGLTGTQLPSVKPAAPSGDPLTGLVSLPIEGGVNCVEPLDITEVSSSIGYTDSGVVSTLDDMRHYVQALATGASAPSEAAADRFEGGKPTYAKAPSWLTTAGGAVLSGSLVGQSGWVPGYSTAAYSDPSTGLTVVVVLNNSATNQAGALAWELASLASKAPAAEGQTAPEAGLPWTAEQYHQAIAARPVCAPPAAG</sequence>
<evidence type="ECO:0000259" key="2">
    <source>
        <dbReference type="Pfam" id="PF00144"/>
    </source>
</evidence>
<feature type="signal peptide" evidence="1">
    <location>
        <begin position="1"/>
        <end position="24"/>
    </location>
</feature>
<evidence type="ECO:0000256" key="1">
    <source>
        <dbReference type="SAM" id="SignalP"/>
    </source>
</evidence>
<dbReference type="PROSITE" id="PS51257">
    <property type="entry name" value="PROKAR_LIPOPROTEIN"/>
    <property type="match status" value="1"/>
</dbReference>
<dbReference type="RefSeq" id="WP_248146590.1">
    <property type="nucleotide sequence ID" value="NZ_BAAAOF010000002.1"/>
</dbReference>
<keyword evidence="1" id="KW-0732">Signal</keyword>
<dbReference type="GO" id="GO:0016787">
    <property type="term" value="F:hydrolase activity"/>
    <property type="evidence" value="ECO:0007669"/>
    <property type="project" value="UniProtKB-KW"/>
</dbReference>
<feature type="chain" id="PRO_5046452555" evidence="1">
    <location>
        <begin position="25"/>
        <end position="425"/>
    </location>
</feature>
<dbReference type="Proteomes" id="UP001501343">
    <property type="component" value="Unassembled WGS sequence"/>
</dbReference>
<dbReference type="InterPro" id="IPR001466">
    <property type="entry name" value="Beta-lactam-related"/>
</dbReference>
<keyword evidence="4" id="KW-1185">Reference proteome</keyword>
<accession>A0ABN2PIV2</accession>
<dbReference type="PANTHER" id="PTHR46825:SF7">
    <property type="entry name" value="D-ALANYL-D-ALANINE CARBOXYPEPTIDASE"/>
    <property type="match status" value="1"/>
</dbReference>
<gene>
    <name evidence="3" type="ORF">GCM10009775_13360</name>
</gene>
<feature type="domain" description="Beta-lactamase-related" evidence="2">
    <location>
        <begin position="52"/>
        <end position="386"/>
    </location>
</feature>
<dbReference type="InterPro" id="IPR012338">
    <property type="entry name" value="Beta-lactam/transpept-like"/>
</dbReference>
<dbReference type="Pfam" id="PF00144">
    <property type="entry name" value="Beta-lactamase"/>
    <property type="match status" value="1"/>
</dbReference>
<name>A0ABN2PIV2_9MICO</name>
<dbReference type="EMBL" id="BAAAOF010000002">
    <property type="protein sequence ID" value="GAA1922220.1"/>
    <property type="molecule type" value="Genomic_DNA"/>
</dbReference>
<dbReference type="InterPro" id="IPR050491">
    <property type="entry name" value="AmpC-like"/>
</dbReference>
<dbReference type="PANTHER" id="PTHR46825">
    <property type="entry name" value="D-ALANYL-D-ALANINE-CARBOXYPEPTIDASE/ENDOPEPTIDASE AMPH"/>
    <property type="match status" value="1"/>
</dbReference>
<dbReference type="SUPFAM" id="SSF56601">
    <property type="entry name" value="beta-lactamase/transpeptidase-like"/>
    <property type="match status" value="1"/>
</dbReference>
<keyword evidence="3" id="KW-0378">Hydrolase</keyword>
<dbReference type="Gene3D" id="3.40.710.10">
    <property type="entry name" value="DD-peptidase/beta-lactamase superfamily"/>
    <property type="match status" value="1"/>
</dbReference>
<protein>
    <submittedName>
        <fullName evidence="3">Serine hydrolase domain-containing protein</fullName>
    </submittedName>
</protein>
<reference evidence="3 4" key="1">
    <citation type="journal article" date="2019" name="Int. J. Syst. Evol. Microbiol.">
        <title>The Global Catalogue of Microorganisms (GCM) 10K type strain sequencing project: providing services to taxonomists for standard genome sequencing and annotation.</title>
        <authorList>
            <consortium name="The Broad Institute Genomics Platform"/>
            <consortium name="The Broad Institute Genome Sequencing Center for Infectious Disease"/>
            <person name="Wu L."/>
            <person name="Ma J."/>
        </authorList>
    </citation>
    <scope>NUCLEOTIDE SEQUENCE [LARGE SCALE GENOMIC DNA]</scope>
    <source>
        <strain evidence="3 4">JCM 14900</strain>
    </source>
</reference>
<organism evidence="3 4">
    <name type="scientific">Microbacterium aoyamense</name>
    <dbReference type="NCBI Taxonomy" id="344166"/>
    <lineage>
        <taxon>Bacteria</taxon>
        <taxon>Bacillati</taxon>
        <taxon>Actinomycetota</taxon>
        <taxon>Actinomycetes</taxon>
        <taxon>Micrococcales</taxon>
        <taxon>Microbacteriaceae</taxon>
        <taxon>Microbacterium</taxon>
    </lineage>
</organism>
<comment type="caution">
    <text evidence="3">The sequence shown here is derived from an EMBL/GenBank/DDBJ whole genome shotgun (WGS) entry which is preliminary data.</text>
</comment>
<proteinExistence type="predicted"/>
<evidence type="ECO:0000313" key="3">
    <source>
        <dbReference type="EMBL" id="GAA1922220.1"/>
    </source>
</evidence>